<reference evidence="1 2" key="1">
    <citation type="journal article" date="2008" name="Int. J. Syst. Evol. Microbiol.">
        <title>Description of Roseateles aquatilis sp. nov. and Roseateles terrae sp. nov., in the class Betaproteobacteria, and emended description of the genus Roseateles.</title>
        <authorList>
            <person name="Gomila M."/>
            <person name="Bowien B."/>
            <person name="Falsen E."/>
            <person name="Moore E.R."/>
            <person name="Lalucat J."/>
        </authorList>
    </citation>
    <scope>NUCLEOTIDE SEQUENCE [LARGE SCALE GENOMIC DNA]</scope>
    <source>
        <strain evidence="1 2">CCUG 48205</strain>
    </source>
</reference>
<dbReference type="InterPro" id="IPR005560">
    <property type="entry name" value="Csp_YhjQ"/>
</dbReference>
<dbReference type="EMBL" id="NIOF01000002">
    <property type="protein sequence ID" value="OWQ92344.1"/>
    <property type="molecule type" value="Genomic_DNA"/>
</dbReference>
<accession>A0A246JI92</accession>
<dbReference type="Pfam" id="PF03860">
    <property type="entry name" value="Csp"/>
    <property type="match status" value="1"/>
</dbReference>
<dbReference type="PANTHER" id="PTHR37310">
    <property type="entry name" value="CYTOPLASMIC PROTEIN-RELATED"/>
    <property type="match status" value="1"/>
</dbReference>
<name>A0A246JI92_9BURK</name>
<dbReference type="OrthoDB" id="5396211at2"/>
<proteinExistence type="predicted"/>
<gene>
    <name evidence="1" type="ORF">CDN99_07975</name>
</gene>
<dbReference type="AlphaFoldDB" id="A0A246JI92"/>
<evidence type="ECO:0000313" key="1">
    <source>
        <dbReference type="EMBL" id="OWQ92344.1"/>
    </source>
</evidence>
<organism evidence="1 2">
    <name type="scientific">Roseateles aquatilis</name>
    <dbReference type="NCBI Taxonomy" id="431061"/>
    <lineage>
        <taxon>Bacteria</taxon>
        <taxon>Pseudomonadati</taxon>
        <taxon>Pseudomonadota</taxon>
        <taxon>Betaproteobacteria</taxon>
        <taxon>Burkholderiales</taxon>
        <taxon>Sphaerotilaceae</taxon>
        <taxon>Roseateles</taxon>
    </lineage>
</organism>
<dbReference type="Gene3D" id="1.20.1270.360">
    <property type="match status" value="1"/>
</dbReference>
<protein>
    <recommendedName>
        <fullName evidence="3">Four-helix bundle copper-binding protein</fullName>
    </recommendedName>
</protein>
<evidence type="ECO:0000313" key="2">
    <source>
        <dbReference type="Proteomes" id="UP000197468"/>
    </source>
</evidence>
<dbReference type="Proteomes" id="UP000197468">
    <property type="component" value="Unassembled WGS sequence"/>
</dbReference>
<keyword evidence="2" id="KW-1185">Reference proteome</keyword>
<dbReference type="PANTHER" id="PTHR37310:SF1">
    <property type="entry name" value="CYTOPLASMIC PROTEIN"/>
    <property type="match status" value="1"/>
</dbReference>
<comment type="caution">
    <text evidence="1">The sequence shown here is derived from an EMBL/GenBank/DDBJ whole genome shotgun (WGS) entry which is preliminary data.</text>
</comment>
<evidence type="ECO:0008006" key="3">
    <source>
        <dbReference type="Google" id="ProtNLM"/>
    </source>
</evidence>
<sequence length="108" mass="11354">MKACAEAMLAARQCANACIRSGDRSLEACALIDLDCVAICEATISALSRESSHHGDFCALCAHVCRACAQECGQHQHAHCKRCAEACKACAAACDVHAGERHALDTHA</sequence>